<protein>
    <submittedName>
        <fullName evidence="2">Medium-chain dehydrogenase/reductase like protein</fullName>
    </submittedName>
</protein>
<accession>A0A165LFF8</accession>
<dbReference type="SUPFAM" id="SSF50129">
    <property type="entry name" value="GroES-like"/>
    <property type="match status" value="1"/>
</dbReference>
<dbReference type="Gene3D" id="3.40.50.720">
    <property type="entry name" value="NAD(P)-binding Rossmann-like Domain"/>
    <property type="match status" value="1"/>
</dbReference>
<dbReference type="InterPro" id="IPR020843">
    <property type="entry name" value="ER"/>
</dbReference>
<dbReference type="SUPFAM" id="SSF51735">
    <property type="entry name" value="NAD(P)-binding Rossmann-fold domains"/>
    <property type="match status" value="1"/>
</dbReference>
<dbReference type="InterPro" id="IPR011032">
    <property type="entry name" value="GroES-like_sf"/>
</dbReference>
<sequence length="333" mass="35435">MSEHKALYVPEKQAPFAVKSVPTRKPEPGQLLVKVESAGLAPVDWAIQAMGILVEKYPAVLGMDAAGTVVEVGEGVKKFKKGDRVLKESSDCDAFSGFQQYTLAFEDTTAKIPENVTFDQAATIPLALATSAIALYHDGENAIGGTCGLTPPWEEGGRGKYKGQPTVIFGGASSVGQMTIELLKLSGFGPIITTASLRNAEFLKTIGATHVLDRNLSPEDLYAQIRKITQESFKIIYDAVGTSETQNFGYELLAPGGILAAVQHDLIAPEKKVPEKKSFFMYGDVNVPQNQGALKPIPVEVVPGGLEGIPAGLGKLRKGVSCVKLVAHPQETA</sequence>
<dbReference type="Pfam" id="PF08240">
    <property type="entry name" value="ADH_N"/>
    <property type="match status" value="1"/>
</dbReference>
<dbReference type="GO" id="GO:0016651">
    <property type="term" value="F:oxidoreductase activity, acting on NAD(P)H"/>
    <property type="evidence" value="ECO:0007669"/>
    <property type="project" value="InterPro"/>
</dbReference>
<proteinExistence type="predicted"/>
<keyword evidence="3" id="KW-1185">Reference proteome</keyword>
<evidence type="ECO:0000259" key="1">
    <source>
        <dbReference type="SMART" id="SM00829"/>
    </source>
</evidence>
<dbReference type="InterPro" id="IPR047122">
    <property type="entry name" value="Trans-enoyl_RdTase-like"/>
</dbReference>
<dbReference type="InterPro" id="IPR036291">
    <property type="entry name" value="NAD(P)-bd_dom_sf"/>
</dbReference>
<organism evidence="2 3">
    <name type="scientific">Daedalea quercina L-15889</name>
    <dbReference type="NCBI Taxonomy" id="1314783"/>
    <lineage>
        <taxon>Eukaryota</taxon>
        <taxon>Fungi</taxon>
        <taxon>Dikarya</taxon>
        <taxon>Basidiomycota</taxon>
        <taxon>Agaricomycotina</taxon>
        <taxon>Agaricomycetes</taxon>
        <taxon>Polyporales</taxon>
        <taxon>Fomitopsis</taxon>
    </lineage>
</organism>
<dbReference type="SMART" id="SM00829">
    <property type="entry name" value="PKS_ER"/>
    <property type="match status" value="1"/>
</dbReference>
<dbReference type="Proteomes" id="UP000076727">
    <property type="component" value="Unassembled WGS sequence"/>
</dbReference>
<dbReference type="Gene3D" id="3.90.180.10">
    <property type="entry name" value="Medium-chain alcohol dehydrogenases, catalytic domain"/>
    <property type="match status" value="2"/>
</dbReference>
<feature type="domain" description="Enoyl reductase (ER)" evidence="1">
    <location>
        <begin position="12"/>
        <end position="327"/>
    </location>
</feature>
<evidence type="ECO:0000313" key="3">
    <source>
        <dbReference type="Proteomes" id="UP000076727"/>
    </source>
</evidence>
<dbReference type="InterPro" id="IPR013154">
    <property type="entry name" value="ADH-like_N"/>
</dbReference>
<dbReference type="OrthoDB" id="3233595at2759"/>
<reference evidence="2 3" key="1">
    <citation type="journal article" date="2016" name="Mol. Biol. Evol.">
        <title>Comparative Genomics of Early-Diverging Mushroom-Forming Fungi Provides Insights into the Origins of Lignocellulose Decay Capabilities.</title>
        <authorList>
            <person name="Nagy L.G."/>
            <person name="Riley R."/>
            <person name="Tritt A."/>
            <person name="Adam C."/>
            <person name="Daum C."/>
            <person name="Floudas D."/>
            <person name="Sun H."/>
            <person name="Yadav J.S."/>
            <person name="Pangilinan J."/>
            <person name="Larsson K.H."/>
            <person name="Matsuura K."/>
            <person name="Barry K."/>
            <person name="Labutti K."/>
            <person name="Kuo R."/>
            <person name="Ohm R.A."/>
            <person name="Bhattacharya S.S."/>
            <person name="Shirouzu T."/>
            <person name="Yoshinaga Y."/>
            <person name="Martin F.M."/>
            <person name="Grigoriev I.V."/>
            <person name="Hibbett D.S."/>
        </authorList>
    </citation>
    <scope>NUCLEOTIDE SEQUENCE [LARGE SCALE GENOMIC DNA]</scope>
    <source>
        <strain evidence="2 3">L-15889</strain>
    </source>
</reference>
<dbReference type="STRING" id="1314783.A0A165LFF8"/>
<evidence type="ECO:0000313" key="2">
    <source>
        <dbReference type="EMBL" id="KZT64346.1"/>
    </source>
</evidence>
<dbReference type="PANTHER" id="PTHR45348">
    <property type="entry name" value="HYPOTHETICAL OXIDOREDUCTASE (EUROFUNG)"/>
    <property type="match status" value="1"/>
</dbReference>
<dbReference type="Pfam" id="PF00107">
    <property type="entry name" value="ADH_zinc_N"/>
    <property type="match status" value="1"/>
</dbReference>
<dbReference type="InterPro" id="IPR013149">
    <property type="entry name" value="ADH-like_C"/>
</dbReference>
<dbReference type="PANTHER" id="PTHR45348:SF2">
    <property type="entry name" value="ZINC-TYPE ALCOHOL DEHYDROGENASE-LIKE PROTEIN C2E1P3.01"/>
    <property type="match status" value="1"/>
</dbReference>
<dbReference type="AlphaFoldDB" id="A0A165LFF8"/>
<name>A0A165LFF8_9APHY</name>
<dbReference type="CDD" id="cd08249">
    <property type="entry name" value="enoyl_reductase_like"/>
    <property type="match status" value="1"/>
</dbReference>
<gene>
    <name evidence="2" type="ORF">DAEQUDRAFT_752993</name>
</gene>
<dbReference type="EMBL" id="KV429131">
    <property type="protein sequence ID" value="KZT64346.1"/>
    <property type="molecule type" value="Genomic_DNA"/>
</dbReference>